<name>A0A5B7IUI4_PORTR</name>
<dbReference type="EMBL" id="VSRR010065112">
    <property type="protein sequence ID" value="MPC84308.1"/>
    <property type="molecule type" value="Genomic_DNA"/>
</dbReference>
<dbReference type="Gene3D" id="3.60.10.10">
    <property type="entry name" value="Endonuclease/exonuclease/phosphatase"/>
    <property type="match status" value="1"/>
</dbReference>
<gene>
    <name evidence="2" type="ORF">E2C01_079045</name>
</gene>
<dbReference type="AlphaFoldDB" id="A0A5B7IUI4"/>
<dbReference type="InterPro" id="IPR005135">
    <property type="entry name" value="Endo/exonuclease/phosphatase"/>
</dbReference>
<dbReference type="InterPro" id="IPR036691">
    <property type="entry name" value="Endo/exonu/phosph_ase_sf"/>
</dbReference>
<dbReference type="GO" id="GO:0003824">
    <property type="term" value="F:catalytic activity"/>
    <property type="evidence" value="ECO:0007669"/>
    <property type="project" value="InterPro"/>
</dbReference>
<evidence type="ECO:0000313" key="2">
    <source>
        <dbReference type="EMBL" id="MPC84308.1"/>
    </source>
</evidence>
<dbReference type="Proteomes" id="UP000324222">
    <property type="component" value="Unassembled WGS sequence"/>
</dbReference>
<evidence type="ECO:0000259" key="1">
    <source>
        <dbReference type="Pfam" id="PF14529"/>
    </source>
</evidence>
<reference evidence="2 3" key="1">
    <citation type="submission" date="2019-05" db="EMBL/GenBank/DDBJ databases">
        <title>Another draft genome of Portunus trituberculatus and its Hox gene families provides insights of decapod evolution.</title>
        <authorList>
            <person name="Jeong J.-H."/>
            <person name="Song I."/>
            <person name="Kim S."/>
            <person name="Choi T."/>
            <person name="Kim D."/>
            <person name="Ryu S."/>
            <person name="Kim W."/>
        </authorList>
    </citation>
    <scope>NUCLEOTIDE SEQUENCE [LARGE SCALE GENOMIC DNA]</scope>
    <source>
        <tissue evidence="2">Muscle</tissue>
    </source>
</reference>
<accession>A0A5B7IUI4</accession>
<comment type="caution">
    <text evidence="2">The sequence shown here is derived from an EMBL/GenBank/DDBJ whole genome shotgun (WGS) entry which is preliminary data.</text>
</comment>
<dbReference type="Pfam" id="PF14529">
    <property type="entry name" value="Exo_endo_phos_2"/>
    <property type="match status" value="1"/>
</dbReference>
<feature type="domain" description="Endonuclease/exonuclease/phosphatase" evidence="1">
    <location>
        <begin position="35"/>
        <end position="98"/>
    </location>
</feature>
<protein>
    <recommendedName>
        <fullName evidence="1">Endonuclease/exonuclease/phosphatase domain-containing protein</fullName>
    </recommendedName>
</protein>
<organism evidence="2 3">
    <name type="scientific">Portunus trituberculatus</name>
    <name type="common">Swimming crab</name>
    <name type="synonym">Neptunus trituberculatus</name>
    <dbReference type="NCBI Taxonomy" id="210409"/>
    <lineage>
        <taxon>Eukaryota</taxon>
        <taxon>Metazoa</taxon>
        <taxon>Ecdysozoa</taxon>
        <taxon>Arthropoda</taxon>
        <taxon>Crustacea</taxon>
        <taxon>Multicrustacea</taxon>
        <taxon>Malacostraca</taxon>
        <taxon>Eumalacostraca</taxon>
        <taxon>Eucarida</taxon>
        <taxon>Decapoda</taxon>
        <taxon>Pleocyemata</taxon>
        <taxon>Brachyura</taxon>
        <taxon>Eubrachyura</taxon>
        <taxon>Portunoidea</taxon>
        <taxon>Portunidae</taxon>
        <taxon>Portuninae</taxon>
        <taxon>Portunus</taxon>
    </lineage>
</organism>
<proteinExistence type="predicted"/>
<dbReference type="SUPFAM" id="SSF56219">
    <property type="entry name" value="DNase I-like"/>
    <property type="match status" value="1"/>
</dbReference>
<sequence>MTREDIHVEELQYRDGHEEVVSITIRTSEREKRSIIVTYVPPKINKEMQREVLNCLENMLRKDRSVLLADLNFKHVNWEEMDTNSQAGRWGEEVLQLVMVNTLDQWLKDYKI</sequence>
<evidence type="ECO:0000313" key="3">
    <source>
        <dbReference type="Proteomes" id="UP000324222"/>
    </source>
</evidence>
<keyword evidence="3" id="KW-1185">Reference proteome</keyword>